<dbReference type="InterPro" id="IPR036291">
    <property type="entry name" value="NAD(P)-bd_dom_sf"/>
</dbReference>
<keyword evidence="2" id="KW-0560">Oxidoreductase</keyword>
<gene>
    <name evidence="3" type="ORF">S01H1_51005</name>
</gene>
<accession>X0X3X7</accession>
<dbReference type="GO" id="GO:0016491">
    <property type="term" value="F:oxidoreductase activity"/>
    <property type="evidence" value="ECO:0007669"/>
    <property type="project" value="UniProtKB-KW"/>
</dbReference>
<dbReference type="InterPro" id="IPR020904">
    <property type="entry name" value="Sc_DH/Rdtase_CS"/>
</dbReference>
<comment type="similarity">
    <text evidence="1">Belongs to the short-chain dehydrogenases/reductases (SDR) family.</text>
</comment>
<comment type="caution">
    <text evidence="3">The sequence shown here is derived from an EMBL/GenBank/DDBJ whole genome shotgun (WGS) entry which is preliminary data.</text>
</comment>
<dbReference type="EMBL" id="BARS01032894">
    <property type="protein sequence ID" value="GAG19701.1"/>
    <property type="molecule type" value="Genomic_DNA"/>
</dbReference>
<dbReference type="AlphaFoldDB" id="X0X3X7"/>
<dbReference type="Pfam" id="PF13561">
    <property type="entry name" value="adh_short_C2"/>
    <property type="match status" value="1"/>
</dbReference>
<dbReference type="FunFam" id="3.40.50.720:FF:000084">
    <property type="entry name" value="Short-chain dehydrogenase reductase"/>
    <property type="match status" value="1"/>
</dbReference>
<name>X0X3X7_9ZZZZ</name>
<dbReference type="PANTHER" id="PTHR24321">
    <property type="entry name" value="DEHYDROGENASES, SHORT CHAIN"/>
    <property type="match status" value="1"/>
</dbReference>
<dbReference type="InterPro" id="IPR002347">
    <property type="entry name" value="SDR_fam"/>
</dbReference>
<sequence length="253" mass="26859">GKIVNFKDKVVIVTGAAVGIGRATAIAFAEKNAKVIVADIDIEKGKQTSSLIGGNAFFIETNVANSESVKNMVKEVTNRFERINILVNNAGIYYQGDVIETPEREWDKVITVNLKGMYLCSHYVIPVMLAGNGGVVINVASEAGLVGIAGQVAYNVSKAGAISLTKSMAVDLARKGVRVNAVCPGTTETPLVKNALKKSKDPEKARRKLEECRPLNRLGRPEEIAAAVLAMASDDLGYATGSIFSIDGGYTAK</sequence>
<evidence type="ECO:0000313" key="3">
    <source>
        <dbReference type="EMBL" id="GAG19701.1"/>
    </source>
</evidence>
<protein>
    <submittedName>
        <fullName evidence="3">Uncharacterized protein</fullName>
    </submittedName>
</protein>
<dbReference type="CDD" id="cd05233">
    <property type="entry name" value="SDR_c"/>
    <property type="match status" value="1"/>
</dbReference>
<dbReference type="PROSITE" id="PS00061">
    <property type="entry name" value="ADH_SHORT"/>
    <property type="match status" value="1"/>
</dbReference>
<dbReference type="Gene3D" id="3.40.50.720">
    <property type="entry name" value="NAD(P)-binding Rossmann-like Domain"/>
    <property type="match status" value="1"/>
</dbReference>
<dbReference type="SUPFAM" id="SSF51735">
    <property type="entry name" value="NAD(P)-binding Rossmann-fold domains"/>
    <property type="match status" value="1"/>
</dbReference>
<dbReference type="PRINTS" id="PR00081">
    <property type="entry name" value="GDHRDH"/>
</dbReference>
<dbReference type="PRINTS" id="PR00080">
    <property type="entry name" value="SDRFAMILY"/>
</dbReference>
<dbReference type="PANTHER" id="PTHR24321:SF8">
    <property type="entry name" value="ESTRADIOL 17-BETA-DEHYDROGENASE 8-RELATED"/>
    <property type="match status" value="1"/>
</dbReference>
<evidence type="ECO:0000256" key="1">
    <source>
        <dbReference type="ARBA" id="ARBA00006484"/>
    </source>
</evidence>
<dbReference type="NCBIfam" id="NF005559">
    <property type="entry name" value="PRK07231.1"/>
    <property type="match status" value="1"/>
</dbReference>
<feature type="non-terminal residue" evidence="3">
    <location>
        <position position="1"/>
    </location>
</feature>
<proteinExistence type="inferred from homology"/>
<reference evidence="3" key="1">
    <citation type="journal article" date="2014" name="Front. Microbiol.">
        <title>High frequency of phylogenetically diverse reductive dehalogenase-homologous genes in deep subseafloor sedimentary metagenomes.</title>
        <authorList>
            <person name="Kawai M."/>
            <person name="Futagami T."/>
            <person name="Toyoda A."/>
            <person name="Takaki Y."/>
            <person name="Nishi S."/>
            <person name="Hori S."/>
            <person name="Arai W."/>
            <person name="Tsubouchi T."/>
            <person name="Morono Y."/>
            <person name="Uchiyama I."/>
            <person name="Ito T."/>
            <person name="Fujiyama A."/>
            <person name="Inagaki F."/>
            <person name="Takami H."/>
        </authorList>
    </citation>
    <scope>NUCLEOTIDE SEQUENCE</scope>
    <source>
        <strain evidence="3">Expedition CK06-06</strain>
    </source>
</reference>
<evidence type="ECO:0000256" key="2">
    <source>
        <dbReference type="ARBA" id="ARBA00023002"/>
    </source>
</evidence>
<organism evidence="3">
    <name type="scientific">marine sediment metagenome</name>
    <dbReference type="NCBI Taxonomy" id="412755"/>
    <lineage>
        <taxon>unclassified sequences</taxon>
        <taxon>metagenomes</taxon>
        <taxon>ecological metagenomes</taxon>
    </lineage>
</organism>